<accession>A0A0D5YUG3</accession>
<dbReference type="GO" id="GO:0015485">
    <property type="term" value="F:cholesterol binding"/>
    <property type="evidence" value="ECO:0007669"/>
    <property type="project" value="InterPro"/>
</dbReference>
<proteinExistence type="predicted"/>
<evidence type="ECO:0000313" key="3">
    <source>
        <dbReference type="Proteomes" id="UP000032726"/>
    </source>
</evidence>
<dbReference type="Gene3D" id="3.40.30.40">
    <property type="entry name" value="Perfringolysin"/>
    <property type="match status" value="1"/>
</dbReference>
<dbReference type="InterPro" id="IPR036363">
    <property type="entry name" value="Thiol_cytolysin_ab_sf"/>
</dbReference>
<keyword evidence="1" id="KW-0732">Signal</keyword>
<dbReference type="PROSITE" id="PS51257">
    <property type="entry name" value="PROKAR_LIPOPROTEIN"/>
    <property type="match status" value="1"/>
</dbReference>
<organism evidence="2 3">
    <name type="scientific">Flagellimonas lutaonensis</name>
    <dbReference type="NCBI Taxonomy" id="516051"/>
    <lineage>
        <taxon>Bacteria</taxon>
        <taxon>Pseudomonadati</taxon>
        <taxon>Bacteroidota</taxon>
        <taxon>Flavobacteriia</taxon>
        <taxon>Flavobacteriales</taxon>
        <taxon>Flavobacteriaceae</taxon>
        <taxon>Flagellimonas</taxon>
    </lineage>
</organism>
<sequence>MKTTSKLSKKIIIVTLSMLVLACSKNGDSMEDDGTNPPPVGETLAEIVASGDAFENFPPNTTATEIDGTEETKIEDYDRKESADGDTIEQRWVCTEKEIDITGGTHSFPLYNTNASVIWPGNLLQGKTLDNATPSDIVVKRAGGKITYNLVTGNPQATVEVDVIDQGTVQQAMNDVIAQNGDITPANFTLDVVAINSKEQLALEMGLKVSTLASKVSGSFSLNTSSEVSSVLVKLTQAYYTMSYVKPTSLDEVFDPEVTPEQLARFIQPDNPATFISSVTYGRIFYMLYESTASAEDMEAALKASYSAVAGKVSGNVNIESLREYNNLSVKVIAYGGDTEGTLNAVGATFGGDDAVDNLKDIVNRLAESSDIAGGLPLSYVVNSLEDPSQVVSTNLATRYTVKSCELRGVLPPQTYKSLVDLYADDEDGGGIGAMVQVSKSNILVFNKMGDKYAWYNGATGSVKGIFGIKDENSPLGVVPFDRIGSATQLSDTRIYFFDDTGLSALRFSYDKGDPALGTSGDAPTMPIGTFIDTKESPFEVITGFGDNGNFPFVNSGFEAGVRVGSVTMAFFGKPGDEYALYNTSNGSWQSPLDSETWFNNQPNASGTLFERVGAAAFIEFSDSTGRWLMVNEEGDEVMEYQSTPVRTFDGPWVIN</sequence>
<keyword evidence="3" id="KW-1185">Reference proteome</keyword>
<dbReference type="PRINTS" id="PR01400">
    <property type="entry name" value="TACYTOLYSIN"/>
</dbReference>
<name>A0A0D5YUG3_9FLAO</name>
<gene>
    <name evidence="2" type="ORF">VC82_2400</name>
</gene>
<dbReference type="Proteomes" id="UP000032726">
    <property type="component" value="Chromosome"/>
</dbReference>
<dbReference type="Gene3D" id="3.90.840.10">
    <property type="entry name" value="Thiol-activated cytolysin superfamily/Thiol-activated cytolysin, alpha-beta domain"/>
    <property type="match status" value="1"/>
</dbReference>
<evidence type="ECO:0000256" key="1">
    <source>
        <dbReference type="SAM" id="SignalP"/>
    </source>
</evidence>
<reference evidence="2 3" key="1">
    <citation type="submission" date="2015-03" db="EMBL/GenBank/DDBJ databases">
        <title>Complete genome sequence of Muricauda lutaonensis CC-HSB-11T, isolated from a coastal hot spring.</title>
        <authorList>
            <person name="Kim K.M."/>
        </authorList>
    </citation>
    <scope>NUCLEOTIDE SEQUENCE [LARGE SCALE GENOMIC DNA]</scope>
    <source>
        <strain evidence="2 3">CC-HSB-11</strain>
    </source>
</reference>
<dbReference type="InterPro" id="IPR036359">
    <property type="entry name" value="Thiol_cytolysin_sf"/>
</dbReference>
<dbReference type="SUPFAM" id="SSF56978">
    <property type="entry name" value="Perfringolysin"/>
    <property type="match status" value="1"/>
</dbReference>
<dbReference type="EMBL" id="CP011071">
    <property type="protein sequence ID" value="AKA35982.1"/>
    <property type="molecule type" value="Genomic_DNA"/>
</dbReference>
<dbReference type="InterPro" id="IPR001869">
    <property type="entry name" value="Thiol_cytolysin"/>
</dbReference>
<dbReference type="Pfam" id="PF01289">
    <property type="entry name" value="Thiol_cytolysin"/>
    <property type="match status" value="1"/>
</dbReference>
<dbReference type="OrthoDB" id="662759at2"/>
<dbReference type="RefSeq" id="WP_084598223.1">
    <property type="nucleotide sequence ID" value="NZ_CP011071.1"/>
</dbReference>
<feature type="chain" id="PRO_5002299989" description="Thiol-activated cytolysin" evidence="1">
    <location>
        <begin position="23"/>
        <end position="656"/>
    </location>
</feature>
<evidence type="ECO:0008006" key="4">
    <source>
        <dbReference type="Google" id="ProtNLM"/>
    </source>
</evidence>
<evidence type="ECO:0000313" key="2">
    <source>
        <dbReference type="EMBL" id="AKA35982.1"/>
    </source>
</evidence>
<dbReference type="STRING" id="516051.VC82_2400"/>
<dbReference type="AlphaFoldDB" id="A0A0D5YUG3"/>
<dbReference type="KEGG" id="mlt:VC82_2400"/>
<dbReference type="HOGENOM" id="CLU_417862_0_0_10"/>
<feature type="signal peptide" evidence="1">
    <location>
        <begin position="1"/>
        <end position="22"/>
    </location>
</feature>
<protein>
    <recommendedName>
        <fullName evidence="4">Thiol-activated cytolysin</fullName>
    </recommendedName>
</protein>
<dbReference type="Gene3D" id="3.30.1040.20">
    <property type="match status" value="1"/>
</dbReference>